<evidence type="ECO:0000256" key="1">
    <source>
        <dbReference type="ARBA" id="ARBA00005049"/>
    </source>
</evidence>
<gene>
    <name evidence="10 11" type="primary">cobT</name>
    <name evidence="11" type="ORF">L2725_19370</name>
</gene>
<organism evidence="11 12">
    <name type="scientific">Shewanella corallii</name>
    <dbReference type="NCBI Taxonomy" id="560080"/>
    <lineage>
        <taxon>Bacteria</taxon>
        <taxon>Pseudomonadati</taxon>
        <taxon>Pseudomonadota</taxon>
        <taxon>Gammaproteobacteria</taxon>
        <taxon>Alteromonadales</taxon>
        <taxon>Shewanellaceae</taxon>
        <taxon>Shewanella</taxon>
    </lineage>
</organism>
<dbReference type="Proteomes" id="UP001202831">
    <property type="component" value="Unassembled WGS sequence"/>
</dbReference>
<sequence>MNNYNIHYLNHDRDKDIQTRIDQMTKPPGALGELEVLATQLAKIQGTDELNIERPVMMVFAADHGIAAHGVSIATQAVTRQMVQNFIAGGAAINVFCRHNGWELEVVDAGILEPLDGEEAESVTIRRLGAGTRAFHEAQAMTQSQMQQGFEWAKELVDKHYQQGTNVIAFGEMGIGNTSSAAAIMSAMMDLDVSVCVGRGTGIDDSSLELKKKLIAQAVALHKPNMNNALDILTCVGGFEVVQITGAILAAAERGMLVVIDGFIASAAAMVAVNINAASRDYMVFAHESSEQGHQLMLRLLDAKPLLRLGLRLGEGTGAALALPLIRAAADFYNEMASFETAKVTDVSGKE</sequence>
<protein>
    <recommendedName>
        <fullName evidence="4 10">Nicotinate-nucleotide--dimethylbenzimidazole phosphoribosyltransferase</fullName>
        <shortName evidence="10">NN:DBI PRT</shortName>
        <ecNumber evidence="3 10">2.4.2.21</ecNumber>
    </recommendedName>
    <alternativeName>
        <fullName evidence="8 10">N(1)-alpha-phosphoribosyltransferase</fullName>
    </alternativeName>
</protein>
<dbReference type="SUPFAM" id="SSF52733">
    <property type="entry name" value="Nicotinate mononucleotide:5,6-dimethylbenzimidazole phosphoribosyltransferase (CobT)"/>
    <property type="match status" value="1"/>
</dbReference>
<dbReference type="NCBIfam" id="TIGR03160">
    <property type="entry name" value="cobT_DBIPRT"/>
    <property type="match status" value="1"/>
</dbReference>
<dbReference type="InterPro" id="IPR003200">
    <property type="entry name" value="Nict_dMeBzImd_PRibTrfase"/>
</dbReference>
<keyword evidence="12" id="KW-1185">Reference proteome</keyword>
<evidence type="ECO:0000256" key="6">
    <source>
        <dbReference type="ARBA" id="ARBA00022676"/>
    </source>
</evidence>
<dbReference type="CDD" id="cd02439">
    <property type="entry name" value="DMB-PRT_CobT"/>
    <property type="match status" value="1"/>
</dbReference>
<evidence type="ECO:0000256" key="4">
    <source>
        <dbReference type="ARBA" id="ARBA00015486"/>
    </source>
</evidence>
<evidence type="ECO:0000313" key="12">
    <source>
        <dbReference type="Proteomes" id="UP001202831"/>
    </source>
</evidence>
<dbReference type="RefSeq" id="WP_249250475.1">
    <property type="nucleotide sequence ID" value="NZ_JAKIKT010000009.1"/>
</dbReference>
<dbReference type="Gene3D" id="1.10.1610.10">
    <property type="match status" value="1"/>
</dbReference>
<evidence type="ECO:0000256" key="3">
    <source>
        <dbReference type="ARBA" id="ARBA00011991"/>
    </source>
</evidence>
<keyword evidence="7 10" id="KW-0808">Transferase</keyword>
<dbReference type="PANTHER" id="PTHR43463:SF1">
    <property type="entry name" value="NICOTINATE-NUCLEOTIDE--DIMETHYLBENZIMIDAZOLE PHOSPHORIBOSYLTRANSFERASE"/>
    <property type="match status" value="1"/>
</dbReference>
<keyword evidence="6 10" id="KW-0328">Glycosyltransferase</keyword>
<dbReference type="EMBL" id="JAKIKT010000009">
    <property type="protein sequence ID" value="MCL2915906.1"/>
    <property type="molecule type" value="Genomic_DNA"/>
</dbReference>
<comment type="function">
    <text evidence="10">Catalyzes the synthesis of alpha-ribazole-5'-phosphate from nicotinate mononucleotide (NAMN) and 5,6-dimethylbenzimidazole (DMB).</text>
</comment>
<evidence type="ECO:0000256" key="5">
    <source>
        <dbReference type="ARBA" id="ARBA00022573"/>
    </source>
</evidence>
<dbReference type="InterPro" id="IPR036087">
    <property type="entry name" value="Nict_dMeBzImd_PRibTrfase_sf"/>
</dbReference>
<dbReference type="NCBIfam" id="NF000996">
    <property type="entry name" value="PRK00105.1"/>
    <property type="match status" value="1"/>
</dbReference>
<proteinExistence type="inferred from homology"/>
<reference evidence="11 12" key="1">
    <citation type="submission" date="2022-01" db="EMBL/GenBank/DDBJ databases">
        <title>Whole genome-based taxonomy of the Shewanellaceae.</title>
        <authorList>
            <person name="Martin-Rodriguez A.J."/>
        </authorList>
    </citation>
    <scope>NUCLEOTIDE SEQUENCE [LARGE SCALE GENOMIC DNA]</scope>
    <source>
        <strain evidence="11 12">DSM 21332</strain>
    </source>
</reference>
<comment type="caution">
    <text evidence="11">The sequence shown here is derived from an EMBL/GenBank/DDBJ whole genome shotgun (WGS) entry which is preliminary data.</text>
</comment>
<dbReference type="InterPro" id="IPR017846">
    <property type="entry name" value="Nict_dMeBzImd_PRibTrfase_bact"/>
</dbReference>
<evidence type="ECO:0000256" key="2">
    <source>
        <dbReference type="ARBA" id="ARBA00007110"/>
    </source>
</evidence>
<evidence type="ECO:0000256" key="8">
    <source>
        <dbReference type="ARBA" id="ARBA00030686"/>
    </source>
</evidence>
<feature type="active site" description="Proton acceptor" evidence="10">
    <location>
        <position position="315"/>
    </location>
</feature>
<dbReference type="HAMAP" id="MF_00230">
    <property type="entry name" value="CobT"/>
    <property type="match status" value="1"/>
</dbReference>
<evidence type="ECO:0000256" key="7">
    <source>
        <dbReference type="ARBA" id="ARBA00022679"/>
    </source>
</evidence>
<dbReference type="GO" id="GO:0008939">
    <property type="term" value="F:nicotinate-nucleotide-dimethylbenzimidazole phosphoribosyltransferase activity"/>
    <property type="evidence" value="ECO:0007669"/>
    <property type="project" value="UniProtKB-EC"/>
</dbReference>
<comment type="catalytic activity">
    <reaction evidence="9 10">
        <text>5,6-dimethylbenzimidazole + nicotinate beta-D-ribonucleotide = alpha-ribazole 5'-phosphate + nicotinate + H(+)</text>
        <dbReference type="Rhea" id="RHEA:11196"/>
        <dbReference type="ChEBI" id="CHEBI:15378"/>
        <dbReference type="ChEBI" id="CHEBI:15890"/>
        <dbReference type="ChEBI" id="CHEBI:32544"/>
        <dbReference type="ChEBI" id="CHEBI:57502"/>
        <dbReference type="ChEBI" id="CHEBI:57918"/>
        <dbReference type="EC" id="2.4.2.21"/>
    </reaction>
</comment>
<evidence type="ECO:0000256" key="9">
    <source>
        <dbReference type="ARBA" id="ARBA00047340"/>
    </source>
</evidence>
<comment type="similarity">
    <text evidence="2 10">Belongs to the CobT family.</text>
</comment>
<dbReference type="Pfam" id="PF02277">
    <property type="entry name" value="DBI_PRT"/>
    <property type="match status" value="1"/>
</dbReference>
<keyword evidence="5 10" id="KW-0169">Cobalamin biosynthesis</keyword>
<comment type="pathway">
    <text evidence="1 10">Nucleoside biosynthesis; alpha-ribazole biosynthesis; alpha-ribazole from 5,6-dimethylbenzimidazole: step 1/2.</text>
</comment>
<dbReference type="EC" id="2.4.2.21" evidence="3 10"/>
<evidence type="ECO:0000313" key="11">
    <source>
        <dbReference type="EMBL" id="MCL2915906.1"/>
    </source>
</evidence>
<evidence type="ECO:0000256" key="10">
    <source>
        <dbReference type="HAMAP-Rule" id="MF_00230"/>
    </source>
</evidence>
<dbReference type="Gene3D" id="3.40.50.10210">
    <property type="match status" value="1"/>
</dbReference>
<dbReference type="InterPro" id="IPR023195">
    <property type="entry name" value="Nict_dMeBzImd_PRibTrfase_N"/>
</dbReference>
<dbReference type="PANTHER" id="PTHR43463">
    <property type="entry name" value="NICOTINATE-NUCLEOTIDE--DIMETHYLBENZIMIDAZOLE PHOSPHORIBOSYLTRANSFERASE"/>
    <property type="match status" value="1"/>
</dbReference>
<accession>A0ABT0NBU3</accession>
<name>A0ABT0NBU3_9GAMM</name>